<dbReference type="Pfam" id="PF26410">
    <property type="entry name" value="GH5_mannosidase"/>
    <property type="match status" value="2"/>
</dbReference>
<feature type="repeat" description="PPR" evidence="9">
    <location>
        <begin position="962"/>
        <end position="996"/>
    </location>
</feature>
<dbReference type="InterPro" id="IPR017853">
    <property type="entry name" value="GH"/>
</dbReference>
<dbReference type="PROSITE" id="PS51375">
    <property type="entry name" value="PPR"/>
    <property type="match status" value="7"/>
</dbReference>
<dbReference type="Pfam" id="PF13041">
    <property type="entry name" value="PPR_2"/>
    <property type="match status" value="4"/>
</dbReference>
<dbReference type="Pfam" id="PF20431">
    <property type="entry name" value="E_motif"/>
    <property type="match status" value="1"/>
</dbReference>
<dbReference type="PANTHER" id="PTHR47926">
    <property type="entry name" value="PENTATRICOPEPTIDE REPEAT-CONTAINING PROTEIN"/>
    <property type="match status" value="1"/>
</dbReference>
<dbReference type="Pfam" id="PF12854">
    <property type="entry name" value="PPR_1"/>
    <property type="match status" value="1"/>
</dbReference>
<dbReference type="GO" id="GO:0003723">
    <property type="term" value="F:RNA binding"/>
    <property type="evidence" value="ECO:0007669"/>
    <property type="project" value="InterPro"/>
</dbReference>
<organism evidence="11 12">
    <name type="scientific">Striga asiatica</name>
    <name type="common">Asiatic witchweed</name>
    <name type="synonym">Buchnera asiatica</name>
    <dbReference type="NCBI Taxonomy" id="4170"/>
    <lineage>
        <taxon>Eukaryota</taxon>
        <taxon>Viridiplantae</taxon>
        <taxon>Streptophyta</taxon>
        <taxon>Embryophyta</taxon>
        <taxon>Tracheophyta</taxon>
        <taxon>Spermatophyta</taxon>
        <taxon>Magnoliopsida</taxon>
        <taxon>eudicotyledons</taxon>
        <taxon>Gunneridae</taxon>
        <taxon>Pentapetalae</taxon>
        <taxon>asterids</taxon>
        <taxon>lamiids</taxon>
        <taxon>Lamiales</taxon>
        <taxon>Orobanchaceae</taxon>
        <taxon>Buchnereae</taxon>
        <taxon>Striga</taxon>
    </lineage>
</organism>
<dbReference type="Gene3D" id="3.20.20.80">
    <property type="entry name" value="Glycosidases"/>
    <property type="match status" value="2"/>
</dbReference>
<reference evidence="12" key="1">
    <citation type="journal article" date="2019" name="Curr. Biol.">
        <title>Genome Sequence of Striga asiatica Provides Insight into the Evolution of Plant Parasitism.</title>
        <authorList>
            <person name="Yoshida S."/>
            <person name="Kim S."/>
            <person name="Wafula E.K."/>
            <person name="Tanskanen J."/>
            <person name="Kim Y.M."/>
            <person name="Honaas L."/>
            <person name="Yang Z."/>
            <person name="Spallek T."/>
            <person name="Conn C.E."/>
            <person name="Ichihashi Y."/>
            <person name="Cheong K."/>
            <person name="Cui S."/>
            <person name="Der J.P."/>
            <person name="Gundlach H."/>
            <person name="Jiao Y."/>
            <person name="Hori C."/>
            <person name="Ishida J.K."/>
            <person name="Kasahara H."/>
            <person name="Kiba T."/>
            <person name="Kim M.S."/>
            <person name="Koo N."/>
            <person name="Laohavisit A."/>
            <person name="Lee Y.H."/>
            <person name="Lumba S."/>
            <person name="McCourt P."/>
            <person name="Mortimer J.C."/>
            <person name="Mutuku J.M."/>
            <person name="Nomura T."/>
            <person name="Sasaki-Sekimoto Y."/>
            <person name="Seto Y."/>
            <person name="Wang Y."/>
            <person name="Wakatake T."/>
            <person name="Sakakibara H."/>
            <person name="Demura T."/>
            <person name="Yamaguchi S."/>
            <person name="Yoneyama K."/>
            <person name="Manabe R.I."/>
            <person name="Nelson D.C."/>
            <person name="Schulman A.H."/>
            <person name="Timko M.P."/>
            <person name="dePamphilis C.W."/>
            <person name="Choi D."/>
            <person name="Shirasu K."/>
        </authorList>
    </citation>
    <scope>NUCLEOTIDE SEQUENCE [LARGE SCALE GENOMIC DNA]</scope>
    <source>
        <strain evidence="12">cv. UVA1</strain>
    </source>
</reference>
<dbReference type="FunFam" id="1.25.40.10:FF:000073">
    <property type="entry name" value="Pentatricopeptide repeat-containing protein chloroplastic"/>
    <property type="match status" value="1"/>
</dbReference>
<evidence type="ECO:0000256" key="2">
    <source>
        <dbReference type="ARBA" id="ARBA00004613"/>
    </source>
</evidence>
<gene>
    <name evidence="11" type="ORF">STAS_03721</name>
</gene>
<dbReference type="Proteomes" id="UP000325081">
    <property type="component" value="Unassembled WGS sequence"/>
</dbReference>
<keyword evidence="6" id="KW-0677">Repeat</keyword>
<dbReference type="SUPFAM" id="SSF51445">
    <property type="entry name" value="(Trans)glycosidases"/>
    <property type="match status" value="2"/>
</dbReference>
<proteinExistence type="inferred from homology"/>
<comment type="caution">
    <text evidence="11">The sequence shown here is derived from an EMBL/GenBank/DDBJ whole genome shotgun (WGS) entry which is preliminary data.</text>
</comment>
<dbReference type="FunFam" id="1.25.40.10:FF:000343">
    <property type="entry name" value="Pentatricopeptide repeat-containing protein At3g58590"/>
    <property type="match status" value="1"/>
</dbReference>
<dbReference type="GO" id="GO:0009451">
    <property type="term" value="P:RNA modification"/>
    <property type="evidence" value="ECO:0007669"/>
    <property type="project" value="InterPro"/>
</dbReference>
<evidence type="ECO:0000256" key="5">
    <source>
        <dbReference type="ARBA" id="ARBA00022525"/>
    </source>
</evidence>
<dbReference type="NCBIfam" id="TIGR00756">
    <property type="entry name" value="PPR"/>
    <property type="match status" value="6"/>
</dbReference>
<comment type="subcellular location">
    <subcellularLocation>
        <location evidence="2">Secreted</location>
    </subcellularLocation>
</comment>
<feature type="repeat" description="PPR" evidence="9">
    <location>
        <begin position="659"/>
        <end position="693"/>
    </location>
</feature>
<dbReference type="AlphaFoldDB" id="A0A5A7P5Z5"/>
<evidence type="ECO:0000313" key="12">
    <source>
        <dbReference type="Proteomes" id="UP000325081"/>
    </source>
</evidence>
<evidence type="ECO:0000259" key="10">
    <source>
        <dbReference type="Pfam" id="PF26410"/>
    </source>
</evidence>
<evidence type="ECO:0000256" key="3">
    <source>
        <dbReference type="ARBA" id="ARBA00005641"/>
    </source>
</evidence>
<feature type="repeat" description="PPR" evidence="9">
    <location>
        <begin position="760"/>
        <end position="794"/>
    </location>
</feature>
<feature type="repeat" description="PPR" evidence="9">
    <location>
        <begin position="830"/>
        <end position="860"/>
    </location>
</feature>
<dbReference type="EC" id="3.2.1.78" evidence="4"/>
<feature type="repeat" description="PPR" evidence="9">
    <location>
        <begin position="1033"/>
        <end position="1067"/>
    </location>
</feature>
<feature type="domain" description="Glycoside hydrolase family 5" evidence="10">
    <location>
        <begin position="1203"/>
        <end position="1234"/>
    </location>
</feature>
<dbReference type="InterPro" id="IPR001547">
    <property type="entry name" value="Glyco_hydro_5"/>
</dbReference>
<dbReference type="InterPro" id="IPR046960">
    <property type="entry name" value="PPR_At4g14850-like_plant"/>
</dbReference>
<dbReference type="Gene3D" id="1.25.40.10">
    <property type="entry name" value="Tetratricopeptide repeat domain"/>
    <property type="match status" value="5"/>
</dbReference>
<dbReference type="OrthoDB" id="1890277at2759"/>
<evidence type="ECO:0000313" key="11">
    <source>
        <dbReference type="EMBL" id="GER27974.1"/>
    </source>
</evidence>
<dbReference type="FunFam" id="1.25.40.10:FF:000355">
    <property type="entry name" value="Pentatricopeptide repeat-containing protein"/>
    <property type="match status" value="1"/>
</dbReference>
<dbReference type="InterPro" id="IPR046848">
    <property type="entry name" value="E_motif"/>
</dbReference>
<dbReference type="GO" id="GO:0005576">
    <property type="term" value="C:extracellular region"/>
    <property type="evidence" value="ECO:0007669"/>
    <property type="project" value="UniProtKB-SubCell"/>
</dbReference>
<keyword evidence="7" id="KW-0378">Hydrolase</keyword>
<dbReference type="SUPFAM" id="SSF48452">
    <property type="entry name" value="TPR-like"/>
    <property type="match status" value="1"/>
</dbReference>
<evidence type="ECO:0000256" key="9">
    <source>
        <dbReference type="PROSITE-ProRule" id="PRU00708"/>
    </source>
</evidence>
<keyword evidence="5" id="KW-0964">Secreted</keyword>
<feature type="repeat" description="PPR" evidence="9">
    <location>
        <begin position="861"/>
        <end position="895"/>
    </location>
</feature>
<dbReference type="FunFam" id="3.20.20.80:FF:000012">
    <property type="entry name" value="Mannan endo-1,4-beta-mannosidase 6"/>
    <property type="match status" value="1"/>
</dbReference>
<dbReference type="Pfam" id="PF01535">
    <property type="entry name" value="PPR"/>
    <property type="match status" value="2"/>
</dbReference>
<sequence length="1238" mass="139271">MLELRINSPYLQYIIIISFTSFITCSNHFPPQDLQTPTKHTRKRNSKTYINQKKKHMKQHLALIIFLLLQRNYLLAHGDDFIRTNGIHFMLNGVPFYANGFNAYWLMYEASDLSSRPKVSATLRQAASHGLTIARTWAFSDGGYRPLQISPGSYNEQMFKGLDFVVSEARRYGMKLIFSFVNNFDDFGGKKQYVNWARRRGQNLHSADDFFTNSLVKSFYKNHSVINRRNTITGVIYKNDPTIMAWELMNEPRCTSDPSGRTIQAWIQEMASYVKSIDQNHLLEVGLEGFYGQSSTRMTGINPGFNFGTDFIINNLIHEIDFATVHSYPDIWLPNSSEQKRHSFLNKWLNTHIQDAEAILRKPLLFAEFGKSSKDRNFEPSQRDRLFYLVYSRIYKSASRGGVAAGGLFWQLLADGLDSFQDGCGIILDKDRSTANVIAHEAFKLYRLSLGYLQQAPVSYSYTEIELARADLLTSSNMALSLRPSITRRLYSNSCLAHVDILGTLIPDDRRKDPTTPNLHDSSLINMLELNSQLKLLTKSGDLKTARNMFDTLPQRDEITWTTMIAGYISSSDPSEAISLFSKMWVDPDVVMDPFILSLALKACGLNVNLGYGQGLHGYSIKSSFIRSVFVGSSVLDMYMKNGRVLEGCSVFDEMPSRNVVSWTAVITGLVRAGLHSRGLLYFSQMWKNGVEYDSYTFAIALKACADLELLHNGKEIHARILKRGVETTTYVANSLSTMYNKCGKVEYGSFLFESMTKPDVVSWTSMITTYIQTGQEKQGINSFPRMRACGISPNEYTYAAVISGVANIANLEWGQQLHANVLLVGLAESLSVANSIMTMYSKCGLPDSALEIFRQMTARDIISWSTIIAGHSQLGHAEEAFELFSQMRKEGPRPTEFALSSVLSVCGSMAILDQGKQLHAYVLSVGLDQTAMIPSSLINMYSKCGCIFDAAKVFSLTLNDDIVSWTAMINGYAEHGLSREAIELFERIPDAGLRPDSVTFIGVLGACSHAGLLGLGSHYFDSMIEKYRIYPCKEHYGCMIDLFCRAGRLEEAERMMREMPFEKDVVVWSSMLRASRECGDVERGRVAAEEVIRLDPECGGTHVTLANMYACGGRWKEAAGVRRLMRWRGVVKEPGWSWVKVKEDRVSAFVAGDRNHPRCEEVYGVLGLVYCSSEELSFEEVDSSVIKTPKVPLKDGCYLLSHAVLNRPNKIIGVAYKNDPTIMAWELMNEPRCNSHS</sequence>
<evidence type="ECO:0000256" key="8">
    <source>
        <dbReference type="ARBA" id="ARBA00023295"/>
    </source>
</evidence>
<evidence type="ECO:0000256" key="1">
    <source>
        <dbReference type="ARBA" id="ARBA00001678"/>
    </source>
</evidence>
<dbReference type="EMBL" id="BKCP01002224">
    <property type="protein sequence ID" value="GER27974.1"/>
    <property type="molecule type" value="Genomic_DNA"/>
</dbReference>
<dbReference type="PANTHER" id="PTHR47926:SF532">
    <property type="entry name" value="PENTACOTRIPEPTIDE-REPEAT REGION OF PRORP DOMAIN-CONTAINING PROTEIN"/>
    <property type="match status" value="1"/>
</dbReference>
<feature type="domain" description="Glycoside hydrolase family 5" evidence="10">
    <location>
        <begin position="80"/>
        <end position="411"/>
    </location>
</feature>
<dbReference type="InterPro" id="IPR002885">
    <property type="entry name" value="PPR_rpt"/>
</dbReference>
<evidence type="ECO:0000256" key="4">
    <source>
        <dbReference type="ARBA" id="ARBA00012706"/>
    </source>
</evidence>
<dbReference type="FunFam" id="1.25.40.10:FF:000525">
    <property type="entry name" value="Pentatricopeptide (PPR) repeat-containing protein-like"/>
    <property type="match status" value="1"/>
</dbReference>
<keyword evidence="8" id="KW-0326">Glycosidase</keyword>
<dbReference type="InterPro" id="IPR011990">
    <property type="entry name" value="TPR-like_helical_dom_sf"/>
</dbReference>
<comment type="catalytic activity">
    <reaction evidence="1">
        <text>Random hydrolysis of (1-&gt;4)-beta-D-mannosidic linkages in mannans, galactomannans and glucomannans.</text>
        <dbReference type="EC" id="3.2.1.78"/>
    </reaction>
</comment>
<name>A0A5A7P5Z5_STRAF</name>
<dbReference type="GO" id="GO:0016985">
    <property type="term" value="F:mannan endo-1,4-beta-mannosidase activity"/>
    <property type="evidence" value="ECO:0007669"/>
    <property type="project" value="UniProtKB-EC"/>
</dbReference>
<comment type="similarity">
    <text evidence="3">Belongs to the glycosyl hydrolase 5 (cellulase A) family.</text>
</comment>
<feature type="repeat" description="PPR" evidence="9">
    <location>
        <begin position="557"/>
        <end position="587"/>
    </location>
</feature>
<dbReference type="GO" id="GO:0000272">
    <property type="term" value="P:polysaccharide catabolic process"/>
    <property type="evidence" value="ECO:0007669"/>
    <property type="project" value="InterPro"/>
</dbReference>
<accession>A0A5A7P5Z5</accession>
<protein>
    <recommendedName>
        <fullName evidence="4">mannan endo-1,4-beta-mannosidase</fullName>
        <ecNumber evidence="4">3.2.1.78</ecNumber>
    </recommendedName>
</protein>
<evidence type="ECO:0000256" key="7">
    <source>
        <dbReference type="ARBA" id="ARBA00022801"/>
    </source>
</evidence>
<evidence type="ECO:0000256" key="6">
    <source>
        <dbReference type="ARBA" id="ARBA00022737"/>
    </source>
</evidence>
<keyword evidence="12" id="KW-1185">Reference proteome</keyword>